<protein>
    <submittedName>
        <fullName evidence="1">Uncharacterized protein</fullName>
    </submittedName>
</protein>
<name>A0A1Q2D245_9ACTN</name>
<sequence length="107" mass="11744">MIIFFAVPLWGFLGVGSLEAYDEEVTSQGRTLDSATRELTRQQDSEYPNLRVDADSGWLTGSLDGAGEMWQLELDAAGGGKDWVVTCDVTGRDDDPKLDFGPEIEEL</sequence>
<keyword evidence="2" id="KW-1185">Reference proteome</keyword>
<dbReference type="EMBL" id="CP019607">
    <property type="protein sequence ID" value="AQP52311.1"/>
    <property type="molecule type" value="Genomic_DNA"/>
</dbReference>
<dbReference type="Proteomes" id="UP000188235">
    <property type="component" value="Chromosome"/>
</dbReference>
<proteinExistence type="predicted"/>
<evidence type="ECO:0000313" key="1">
    <source>
        <dbReference type="EMBL" id="AQP52311.1"/>
    </source>
</evidence>
<organism evidence="1 2">
    <name type="scientific">Tessaracoccus flavescens</name>
    <dbReference type="NCBI Taxonomy" id="399497"/>
    <lineage>
        <taxon>Bacteria</taxon>
        <taxon>Bacillati</taxon>
        <taxon>Actinomycetota</taxon>
        <taxon>Actinomycetes</taxon>
        <taxon>Propionibacteriales</taxon>
        <taxon>Propionibacteriaceae</taxon>
        <taxon>Tessaracoccus</taxon>
    </lineage>
</organism>
<dbReference type="RefSeq" id="WP_077352439.1">
    <property type="nucleotide sequence ID" value="NZ_CP019607.1"/>
</dbReference>
<reference evidence="1 2" key="1">
    <citation type="journal article" date="2008" name="Int. J. Syst. Evol. Microbiol.">
        <title>Tessaracoccus flavescens sp. nov., isolated from marine sediment.</title>
        <authorList>
            <person name="Lee D.W."/>
            <person name="Lee S.D."/>
        </authorList>
    </citation>
    <scope>NUCLEOTIDE SEQUENCE [LARGE SCALE GENOMIC DNA]</scope>
    <source>
        <strain evidence="1 2">SST-39T</strain>
    </source>
</reference>
<dbReference type="AlphaFoldDB" id="A0A1Q2D245"/>
<dbReference type="KEGG" id="tfa:BW733_17255"/>
<gene>
    <name evidence="1" type="ORF">BW733_17255</name>
</gene>
<evidence type="ECO:0000313" key="2">
    <source>
        <dbReference type="Proteomes" id="UP000188235"/>
    </source>
</evidence>
<accession>A0A1Q2D245</accession>